<name>A0A1F6G2N2_9BACT</name>
<comment type="subunit">
    <text evidence="6">Part of the 50S ribosomal subunit. Contacts protein L20.</text>
</comment>
<dbReference type="Proteomes" id="UP000178601">
    <property type="component" value="Unassembled WGS sequence"/>
</dbReference>
<evidence type="ECO:0000256" key="6">
    <source>
        <dbReference type="HAMAP-Rule" id="MF_01363"/>
    </source>
</evidence>
<dbReference type="InterPro" id="IPR036164">
    <property type="entry name" value="bL21-like_sf"/>
</dbReference>
<gene>
    <name evidence="6" type="primary">rplU</name>
    <name evidence="8" type="ORF">A3H16_01755</name>
</gene>
<proteinExistence type="inferred from homology"/>
<dbReference type="PANTHER" id="PTHR21349">
    <property type="entry name" value="50S RIBOSOMAL PROTEIN L21"/>
    <property type="match status" value="1"/>
</dbReference>
<dbReference type="InterPro" id="IPR018258">
    <property type="entry name" value="Ribosomal_bL21_CS"/>
</dbReference>
<keyword evidence="2 6" id="KW-0699">rRNA-binding</keyword>
<dbReference type="SUPFAM" id="SSF141091">
    <property type="entry name" value="L21p-like"/>
    <property type="match status" value="1"/>
</dbReference>
<dbReference type="GO" id="GO:0005840">
    <property type="term" value="C:ribosome"/>
    <property type="evidence" value="ECO:0007669"/>
    <property type="project" value="UniProtKB-KW"/>
</dbReference>
<sequence>MVFAVVDIAGFQEKVSQGTKLTVPRLAGKEGEKVTFDQILLFSQDGGVKIGAPYVAGAVVEAKILGHGKGDKVRVYKMKHRKRYRRTQGHRQPMTEIEVMSVKA</sequence>
<dbReference type="GO" id="GO:0006412">
    <property type="term" value="P:translation"/>
    <property type="evidence" value="ECO:0007669"/>
    <property type="project" value="UniProtKB-UniRule"/>
</dbReference>
<keyword evidence="3 6" id="KW-0694">RNA-binding</keyword>
<evidence type="ECO:0000313" key="8">
    <source>
        <dbReference type="EMBL" id="OGG92356.1"/>
    </source>
</evidence>
<dbReference type="NCBIfam" id="TIGR00061">
    <property type="entry name" value="L21"/>
    <property type="match status" value="1"/>
</dbReference>
<dbReference type="Pfam" id="PF00829">
    <property type="entry name" value="Ribosomal_L21p"/>
    <property type="match status" value="1"/>
</dbReference>
<protein>
    <recommendedName>
        <fullName evidence="6">Large ribosomal subunit protein bL21</fullName>
    </recommendedName>
</protein>
<dbReference type="InterPro" id="IPR028909">
    <property type="entry name" value="bL21-like"/>
</dbReference>
<dbReference type="PANTHER" id="PTHR21349:SF0">
    <property type="entry name" value="LARGE RIBOSOMAL SUBUNIT PROTEIN BL21M"/>
    <property type="match status" value="1"/>
</dbReference>
<comment type="function">
    <text evidence="6 7">This protein binds to 23S rRNA in the presence of protein L20.</text>
</comment>
<evidence type="ECO:0000256" key="7">
    <source>
        <dbReference type="RuleBase" id="RU000562"/>
    </source>
</evidence>
<dbReference type="EMBL" id="MFMQ01000003">
    <property type="protein sequence ID" value="OGG92356.1"/>
    <property type="molecule type" value="Genomic_DNA"/>
</dbReference>
<evidence type="ECO:0000256" key="3">
    <source>
        <dbReference type="ARBA" id="ARBA00022884"/>
    </source>
</evidence>
<reference evidence="8 9" key="1">
    <citation type="journal article" date="2016" name="Nat. Commun.">
        <title>Thousands of microbial genomes shed light on interconnected biogeochemical processes in an aquifer system.</title>
        <authorList>
            <person name="Anantharaman K."/>
            <person name="Brown C.T."/>
            <person name="Hug L.A."/>
            <person name="Sharon I."/>
            <person name="Castelle C.J."/>
            <person name="Probst A.J."/>
            <person name="Thomas B.C."/>
            <person name="Singh A."/>
            <person name="Wilkins M.J."/>
            <person name="Karaoz U."/>
            <person name="Brodie E.L."/>
            <person name="Williams K.H."/>
            <person name="Hubbard S.S."/>
            <person name="Banfield J.F."/>
        </authorList>
    </citation>
    <scope>NUCLEOTIDE SEQUENCE [LARGE SCALE GENOMIC DNA]</scope>
</reference>
<dbReference type="GO" id="GO:0019843">
    <property type="term" value="F:rRNA binding"/>
    <property type="evidence" value="ECO:0007669"/>
    <property type="project" value="UniProtKB-UniRule"/>
</dbReference>
<comment type="caution">
    <text evidence="8">The sequence shown here is derived from an EMBL/GenBank/DDBJ whole genome shotgun (WGS) entry which is preliminary data.</text>
</comment>
<evidence type="ECO:0000256" key="2">
    <source>
        <dbReference type="ARBA" id="ARBA00022730"/>
    </source>
</evidence>
<dbReference type="HAMAP" id="MF_01363">
    <property type="entry name" value="Ribosomal_bL21"/>
    <property type="match status" value="1"/>
</dbReference>
<organism evidence="8 9">
    <name type="scientific">Candidatus Kaiserbacteria bacterium RIFCSPLOWO2_12_FULL_53_8</name>
    <dbReference type="NCBI Taxonomy" id="1798529"/>
    <lineage>
        <taxon>Bacteria</taxon>
        <taxon>Candidatus Kaiseribacteriota</taxon>
    </lineage>
</organism>
<dbReference type="GO" id="GO:0005737">
    <property type="term" value="C:cytoplasm"/>
    <property type="evidence" value="ECO:0007669"/>
    <property type="project" value="UniProtKB-ARBA"/>
</dbReference>
<accession>A0A1F6G2N2</accession>
<dbReference type="InterPro" id="IPR001787">
    <property type="entry name" value="Ribosomal_bL21"/>
</dbReference>
<dbReference type="AlphaFoldDB" id="A0A1F6G2N2"/>
<keyword evidence="4 6" id="KW-0689">Ribosomal protein</keyword>
<evidence type="ECO:0000256" key="4">
    <source>
        <dbReference type="ARBA" id="ARBA00022980"/>
    </source>
</evidence>
<evidence type="ECO:0000313" key="9">
    <source>
        <dbReference type="Proteomes" id="UP000178601"/>
    </source>
</evidence>
<comment type="similarity">
    <text evidence="1 6 7">Belongs to the bacterial ribosomal protein bL21 family.</text>
</comment>
<dbReference type="GO" id="GO:0003735">
    <property type="term" value="F:structural constituent of ribosome"/>
    <property type="evidence" value="ECO:0007669"/>
    <property type="project" value="InterPro"/>
</dbReference>
<keyword evidence="5 6" id="KW-0687">Ribonucleoprotein</keyword>
<evidence type="ECO:0000256" key="5">
    <source>
        <dbReference type="ARBA" id="ARBA00023274"/>
    </source>
</evidence>
<evidence type="ECO:0000256" key="1">
    <source>
        <dbReference type="ARBA" id="ARBA00008563"/>
    </source>
</evidence>
<dbReference type="PROSITE" id="PS01169">
    <property type="entry name" value="RIBOSOMAL_L21"/>
    <property type="match status" value="1"/>
</dbReference>
<dbReference type="GO" id="GO:1990904">
    <property type="term" value="C:ribonucleoprotein complex"/>
    <property type="evidence" value="ECO:0007669"/>
    <property type="project" value="UniProtKB-KW"/>
</dbReference>